<dbReference type="Proteomes" id="UP000001020">
    <property type="component" value="Chromosome"/>
</dbReference>
<evidence type="ECO:0000313" key="2">
    <source>
        <dbReference type="Proteomes" id="UP000001020"/>
    </source>
</evidence>
<dbReference type="EMBL" id="AE000516">
    <property type="protein sequence ID" value="AAK46710.1"/>
    <property type="molecule type" value="Genomic_DNA"/>
</dbReference>
<proteinExistence type="predicted"/>
<accession>Q8VJL1</accession>
<evidence type="ECO:0000313" key="1">
    <source>
        <dbReference type="EMBL" id="AAK46710.1"/>
    </source>
</evidence>
<protein>
    <submittedName>
        <fullName evidence="1">Uncharacterized protein</fullName>
    </submittedName>
</protein>
<reference evidence="1 2" key="1">
    <citation type="journal article" date="2002" name="J. Bacteriol.">
        <title>Whole-genome comparison of Mycobacterium tuberculosis clinical and laboratory strains.</title>
        <authorList>
            <person name="Fleischmann R.D."/>
            <person name="Alland D."/>
            <person name="Eisen J.A."/>
            <person name="Carpenter L."/>
            <person name="White O."/>
            <person name="Peterson J."/>
            <person name="DeBoy R."/>
            <person name="Dodson R."/>
            <person name="Gwinn M."/>
            <person name="Haft D."/>
            <person name="Hickey E."/>
            <person name="Kolonay J.F."/>
            <person name="Nelson W.C."/>
            <person name="Umayam L.A."/>
            <person name="Ermolaeva M."/>
            <person name="Salzberg S.L."/>
            <person name="Delcher A."/>
            <person name="Utterback T."/>
            <person name="Weidman J."/>
            <person name="Khouri H."/>
            <person name="Gill J."/>
            <person name="Mikula A."/>
            <person name="Bishai W."/>
            <person name="Jacobs Jr W.R.Jr."/>
            <person name="Venter J.C."/>
            <person name="Fraser C.M."/>
        </authorList>
    </citation>
    <scope>NUCLEOTIDE SEQUENCE [LARGE SCALE GENOMIC DNA]</scope>
    <source>
        <strain evidence="2">CDC 1551 / Oshkosh</strain>
    </source>
</reference>
<sequence>MSLGIGHSPTVKNYSNPAFLTKLDMTDLTGRLRRLSH</sequence>
<keyword evidence="2" id="KW-1185">Reference proteome</keyword>
<dbReference type="HOGENOM" id="CLU_3346212_0_0_11"/>
<name>Q8VJL1_MYCTO</name>
<dbReference type="AlphaFoldDB" id="Q8VJL1"/>
<organism evidence="1 2">
    <name type="scientific">Mycobacterium tuberculosis (strain CDC 1551 / Oshkosh)</name>
    <dbReference type="NCBI Taxonomy" id="83331"/>
    <lineage>
        <taxon>Bacteria</taxon>
        <taxon>Bacillati</taxon>
        <taxon>Actinomycetota</taxon>
        <taxon>Actinomycetes</taxon>
        <taxon>Mycobacteriales</taxon>
        <taxon>Mycobacteriaceae</taxon>
        <taxon>Mycobacterium</taxon>
        <taxon>Mycobacterium tuberculosis complex</taxon>
    </lineage>
</organism>
<dbReference type="KEGG" id="mtc:MT2417"/>
<gene>
    <name evidence="1" type="ordered locus">MT2417</name>
</gene>